<keyword evidence="8" id="KW-1185">Reference proteome</keyword>
<dbReference type="PANTHER" id="PTHR30086">
    <property type="entry name" value="ARGININE EXPORTER PROTEIN ARGO"/>
    <property type="match status" value="1"/>
</dbReference>
<dbReference type="InterPro" id="IPR001123">
    <property type="entry name" value="LeuE-type"/>
</dbReference>
<sequence length="212" mass="23688">MSYWGEFLTIALVHLLAVASPGPDFAVVSRYALSFGRKAGYWVSLGIAVGIIIHVTYSLVGVAVIIHQHEWVYLSLLMLGALYLGYIGLTAIGAKPRGKVGEDTPEVTLPRRRKAFTVGFLTNGLNVKATLFFLTLFTTVISPTTPFIAKLGYGIYLTIATGLWFVFLTWLLTQPRVFKKLWPYSHWVDRLMGAILILLSLSLLWEWLQLVL</sequence>
<keyword evidence="4 6" id="KW-1133">Transmembrane helix</keyword>
<feature type="transmembrane region" description="Helical" evidence="6">
    <location>
        <begin position="115"/>
        <end position="141"/>
    </location>
</feature>
<dbReference type="PANTHER" id="PTHR30086:SF20">
    <property type="entry name" value="ARGININE EXPORTER PROTEIN ARGO-RELATED"/>
    <property type="match status" value="1"/>
</dbReference>
<comment type="caution">
    <text evidence="7">The sequence shown here is derived from an EMBL/GenBank/DDBJ whole genome shotgun (WGS) entry which is preliminary data.</text>
</comment>
<keyword evidence="2" id="KW-1003">Cell membrane</keyword>
<gene>
    <name evidence="7" type="ORF">CWI81_03420</name>
</gene>
<dbReference type="AlphaFoldDB" id="A0A432ZHU2"/>
<comment type="subcellular location">
    <subcellularLocation>
        <location evidence="1">Cell membrane</location>
        <topology evidence="1">Multi-pass membrane protein</topology>
    </subcellularLocation>
</comment>
<evidence type="ECO:0000256" key="4">
    <source>
        <dbReference type="ARBA" id="ARBA00022989"/>
    </source>
</evidence>
<dbReference type="Pfam" id="PF01810">
    <property type="entry name" value="LysE"/>
    <property type="match status" value="1"/>
</dbReference>
<dbReference type="Proteomes" id="UP000287908">
    <property type="component" value="Unassembled WGS sequence"/>
</dbReference>
<keyword evidence="5 6" id="KW-0472">Membrane</keyword>
<dbReference type="OrthoDB" id="581870at2"/>
<evidence type="ECO:0000256" key="6">
    <source>
        <dbReference type="SAM" id="Phobius"/>
    </source>
</evidence>
<dbReference type="GO" id="GO:0015171">
    <property type="term" value="F:amino acid transmembrane transporter activity"/>
    <property type="evidence" value="ECO:0007669"/>
    <property type="project" value="TreeGrafter"/>
</dbReference>
<name>A0A432ZHU2_9GAMM</name>
<evidence type="ECO:0000256" key="3">
    <source>
        <dbReference type="ARBA" id="ARBA00022692"/>
    </source>
</evidence>
<protein>
    <submittedName>
        <fullName evidence="7">Lysine transporter LysE</fullName>
    </submittedName>
</protein>
<evidence type="ECO:0000256" key="1">
    <source>
        <dbReference type="ARBA" id="ARBA00004651"/>
    </source>
</evidence>
<reference evidence="7 8" key="1">
    <citation type="journal article" date="2011" name="Front. Microbiol.">
        <title>Genomic signatures of strain selection and enhancement in Bacillus atrophaeus var. globigii, a historical biowarfare simulant.</title>
        <authorList>
            <person name="Gibbons H.S."/>
            <person name="Broomall S.M."/>
            <person name="McNew L.A."/>
            <person name="Daligault H."/>
            <person name="Chapman C."/>
            <person name="Bruce D."/>
            <person name="Karavis M."/>
            <person name="Krepps M."/>
            <person name="McGregor P.A."/>
            <person name="Hong C."/>
            <person name="Park K.H."/>
            <person name="Akmal A."/>
            <person name="Feldman A."/>
            <person name="Lin J.S."/>
            <person name="Chang W.E."/>
            <person name="Higgs B.W."/>
            <person name="Demirev P."/>
            <person name="Lindquist J."/>
            <person name="Liem A."/>
            <person name="Fochler E."/>
            <person name="Read T.D."/>
            <person name="Tapia R."/>
            <person name="Johnson S."/>
            <person name="Bishop-Lilly K.A."/>
            <person name="Detter C."/>
            <person name="Han C."/>
            <person name="Sozhamannan S."/>
            <person name="Rosenzweig C.N."/>
            <person name="Skowronski E.W."/>
        </authorList>
    </citation>
    <scope>NUCLEOTIDE SEQUENCE [LARGE SCALE GENOMIC DNA]</scope>
    <source>
        <strain evidence="7 8">CL-SP19</strain>
    </source>
</reference>
<dbReference type="GO" id="GO:0005886">
    <property type="term" value="C:plasma membrane"/>
    <property type="evidence" value="ECO:0007669"/>
    <property type="project" value="UniProtKB-SubCell"/>
</dbReference>
<feature type="transmembrane region" description="Helical" evidence="6">
    <location>
        <begin position="153"/>
        <end position="171"/>
    </location>
</feature>
<proteinExistence type="predicted"/>
<feature type="transmembrane region" description="Helical" evidence="6">
    <location>
        <begin position="73"/>
        <end position="95"/>
    </location>
</feature>
<evidence type="ECO:0000256" key="5">
    <source>
        <dbReference type="ARBA" id="ARBA00023136"/>
    </source>
</evidence>
<evidence type="ECO:0000313" key="8">
    <source>
        <dbReference type="Proteomes" id="UP000287908"/>
    </source>
</evidence>
<keyword evidence="3 6" id="KW-0812">Transmembrane</keyword>
<evidence type="ECO:0000313" key="7">
    <source>
        <dbReference type="EMBL" id="RUO77541.1"/>
    </source>
</evidence>
<organism evidence="7 8">
    <name type="scientific">Idiomarina seosinensis</name>
    <dbReference type="NCBI Taxonomy" id="281739"/>
    <lineage>
        <taxon>Bacteria</taxon>
        <taxon>Pseudomonadati</taxon>
        <taxon>Pseudomonadota</taxon>
        <taxon>Gammaproteobacteria</taxon>
        <taxon>Alteromonadales</taxon>
        <taxon>Idiomarinaceae</taxon>
        <taxon>Idiomarina</taxon>
    </lineage>
</organism>
<feature type="transmembrane region" description="Helical" evidence="6">
    <location>
        <begin position="191"/>
        <end position="208"/>
    </location>
</feature>
<evidence type="ECO:0000256" key="2">
    <source>
        <dbReference type="ARBA" id="ARBA00022475"/>
    </source>
</evidence>
<feature type="transmembrane region" description="Helical" evidence="6">
    <location>
        <begin position="42"/>
        <end position="66"/>
    </location>
</feature>
<dbReference type="EMBL" id="PIQF01000001">
    <property type="protein sequence ID" value="RUO77541.1"/>
    <property type="molecule type" value="Genomic_DNA"/>
</dbReference>
<accession>A0A432ZHU2</accession>